<comment type="caution">
    <text evidence="7">The sequence shown here is derived from an EMBL/GenBank/DDBJ whole genome shotgun (WGS) entry which is preliminary data.</text>
</comment>
<proteinExistence type="predicted"/>
<evidence type="ECO:0000259" key="6">
    <source>
        <dbReference type="PROSITE" id="PS51999"/>
    </source>
</evidence>
<evidence type="ECO:0000313" key="8">
    <source>
        <dbReference type="Proteomes" id="UP000826271"/>
    </source>
</evidence>
<evidence type="ECO:0000256" key="3">
    <source>
        <dbReference type="ARBA" id="ARBA00022833"/>
    </source>
</evidence>
<keyword evidence="2 4" id="KW-0863">Zinc-finger</keyword>
<gene>
    <name evidence="7" type="ORF">BUALT_Bualt10G0066900</name>
</gene>
<dbReference type="PANTHER" id="PTHR33680:SF1">
    <property type="entry name" value="OS05G0489500 PROTEIN"/>
    <property type="match status" value="1"/>
</dbReference>
<accession>A0AAV6WVT3</accession>
<evidence type="ECO:0000256" key="5">
    <source>
        <dbReference type="SAM" id="Coils"/>
    </source>
</evidence>
<keyword evidence="1" id="KW-0479">Metal-binding</keyword>
<name>A0AAV6WVT3_9LAMI</name>
<keyword evidence="8" id="KW-1185">Reference proteome</keyword>
<keyword evidence="3" id="KW-0862">Zinc</keyword>
<protein>
    <recommendedName>
        <fullName evidence="6">GRF-type domain-containing protein</fullName>
    </recommendedName>
</protein>
<keyword evidence="5" id="KW-0175">Coiled coil</keyword>
<dbReference type="Pfam" id="PF06839">
    <property type="entry name" value="Zn_ribbon_GRF"/>
    <property type="match status" value="1"/>
</dbReference>
<dbReference type="AlphaFoldDB" id="A0AAV6WVT3"/>
<dbReference type="PROSITE" id="PS51999">
    <property type="entry name" value="ZF_GRF"/>
    <property type="match status" value="1"/>
</dbReference>
<reference evidence="7" key="1">
    <citation type="submission" date="2019-10" db="EMBL/GenBank/DDBJ databases">
        <authorList>
            <person name="Zhang R."/>
            <person name="Pan Y."/>
            <person name="Wang J."/>
            <person name="Ma R."/>
            <person name="Yu S."/>
        </authorList>
    </citation>
    <scope>NUCLEOTIDE SEQUENCE</scope>
    <source>
        <strain evidence="7">LA-IB0</strain>
        <tissue evidence="7">Leaf</tissue>
    </source>
</reference>
<dbReference type="GO" id="GO:0008270">
    <property type="term" value="F:zinc ion binding"/>
    <property type="evidence" value="ECO:0007669"/>
    <property type="project" value="UniProtKB-KW"/>
</dbReference>
<evidence type="ECO:0000256" key="1">
    <source>
        <dbReference type="ARBA" id="ARBA00022723"/>
    </source>
</evidence>
<feature type="coiled-coil region" evidence="5">
    <location>
        <begin position="407"/>
        <end position="434"/>
    </location>
</feature>
<sequence length="559" mass="62947">MEGEWSELFAVADETPAARYKRCFVCPSCNNAICKLLTAKTTKNQGRKFYTCPAKDHKFFKWAEDVKDDELIDVPECGVVQLPTLTNCKDPNTAYTDLVEKSKQNDERADNESPMVDTSHSLQGFGATSWKIERSKCLEDKSGELSRRSSKRSRYGYLKAPRSLISAHSIALRLDTNSVSLKNNVGWKLLLDVSSPLDSTFVVQDEFPVNSGALTTLTRTLLGVENCRKSLFNSVRNADLSGTKTLHVAPDVPLCDEPSCEIPSSNIMTKSISKVFGEAVEHLQNDLLIHLETMDVWDHETMSQAAEATFAALNHLCFDHKHLEDRAKEVIHCAKLLVEIEQSMPRNVCSYQKLVDHWSSERKKLEQINNAHAKAVDTLTNNKKRLKFMHEEISSTKDWLFLMESKLSCCEVELKSMEHEIKKISKNKEVLKGEYLIVSKELEESKMLHEEKGAERYATKAAFDRASDVQRSSEEAQGDESGPKPLRVYIKMQLQELMNGMKELTAAYWATAAAANNLTTKEGRGTPHDPFHPMDELVRVEPINTIHASSLPNFDGVDS</sequence>
<evidence type="ECO:0000313" key="7">
    <source>
        <dbReference type="EMBL" id="KAG8375116.1"/>
    </source>
</evidence>
<dbReference type="PANTHER" id="PTHR33680">
    <property type="entry name" value="OS07G0190500 PROTEIN"/>
    <property type="match status" value="1"/>
</dbReference>
<dbReference type="Proteomes" id="UP000826271">
    <property type="component" value="Unassembled WGS sequence"/>
</dbReference>
<dbReference type="InterPro" id="IPR010666">
    <property type="entry name" value="Znf_GRF"/>
</dbReference>
<organism evidence="7 8">
    <name type="scientific">Buddleja alternifolia</name>
    <dbReference type="NCBI Taxonomy" id="168488"/>
    <lineage>
        <taxon>Eukaryota</taxon>
        <taxon>Viridiplantae</taxon>
        <taxon>Streptophyta</taxon>
        <taxon>Embryophyta</taxon>
        <taxon>Tracheophyta</taxon>
        <taxon>Spermatophyta</taxon>
        <taxon>Magnoliopsida</taxon>
        <taxon>eudicotyledons</taxon>
        <taxon>Gunneridae</taxon>
        <taxon>Pentapetalae</taxon>
        <taxon>asterids</taxon>
        <taxon>lamiids</taxon>
        <taxon>Lamiales</taxon>
        <taxon>Scrophulariaceae</taxon>
        <taxon>Buddlejeae</taxon>
        <taxon>Buddleja</taxon>
    </lineage>
</organism>
<feature type="domain" description="GRF-type" evidence="6">
    <location>
        <begin position="26"/>
        <end position="66"/>
    </location>
</feature>
<evidence type="ECO:0000256" key="2">
    <source>
        <dbReference type="ARBA" id="ARBA00022771"/>
    </source>
</evidence>
<dbReference type="EMBL" id="WHWC01000010">
    <property type="protein sequence ID" value="KAG8375116.1"/>
    <property type="molecule type" value="Genomic_DNA"/>
</dbReference>
<evidence type="ECO:0000256" key="4">
    <source>
        <dbReference type="PROSITE-ProRule" id="PRU01343"/>
    </source>
</evidence>